<proteinExistence type="predicted"/>
<dbReference type="AlphaFoldDB" id="A0A1X1TG76"/>
<reference evidence="7 10" key="2">
    <citation type="journal article" date="2019" name="Emerg. Microbes Infect.">
        <title>Comprehensive subspecies identification of 175 nontuberculous mycobacteria species based on 7547 genomic profiles.</title>
        <authorList>
            <person name="Matsumoto Y."/>
            <person name="Kinjo T."/>
            <person name="Motooka D."/>
            <person name="Nabeya D."/>
            <person name="Jung N."/>
            <person name="Uechi K."/>
            <person name="Horii T."/>
            <person name="Iida T."/>
            <person name="Fujita J."/>
            <person name="Nakamura S."/>
        </authorList>
    </citation>
    <scope>NUCLEOTIDE SEQUENCE [LARGE SCALE GENOMIC DNA]</scope>
    <source>
        <strain evidence="7 10">JCM 12405</strain>
    </source>
</reference>
<evidence type="ECO:0000313" key="9">
    <source>
        <dbReference type="Proteomes" id="UP000193564"/>
    </source>
</evidence>
<evidence type="ECO:0000256" key="5">
    <source>
        <dbReference type="ARBA" id="ARBA00023136"/>
    </source>
</evidence>
<keyword evidence="5 6" id="KW-0472">Membrane</keyword>
<evidence type="ECO:0000256" key="4">
    <source>
        <dbReference type="ARBA" id="ARBA00022989"/>
    </source>
</evidence>
<feature type="transmembrane region" description="Helical" evidence="6">
    <location>
        <begin position="127"/>
        <end position="149"/>
    </location>
</feature>
<reference evidence="7" key="3">
    <citation type="submission" date="2020-02" db="EMBL/GenBank/DDBJ databases">
        <authorList>
            <person name="Matsumoto Y."/>
            <person name="Motooka D."/>
            <person name="Nakamura S."/>
        </authorList>
    </citation>
    <scope>NUCLEOTIDE SEQUENCE</scope>
    <source>
        <strain evidence="7">JCM 12405</strain>
    </source>
</reference>
<evidence type="ECO:0000256" key="1">
    <source>
        <dbReference type="ARBA" id="ARBA00004651"/>
    </source>
</evidence>
<dbReference type="GO" id="GO:0005886">
    <property type="term" value="C:plasma membrane"/>
    <property type="evidence" value="ECO:0007669"/>
    <property type="project" value="UniProtKB-SubCell"/>
</dbReference>
<feature type="transmembrane region" description="Helical" evidence="6">
    <location>
        <begin position="161"/>
        <end position="183"/>
    </location>
</feature>
<protein>
    <submittedName>
        <fullName evidence="7">Membrane protein</fullName>
    </submittedName>
</protein>
<feature type="transmembrane region" description="Helical" evidence="6">
    <location>
        <begin position="239"/>
        <end position="260"/>
    </location>
</feature>
<organism evidence="8 9">
    <name type="scientific">Mycolicibacterium doricum</name>
    <dbReference type="NCBI Taxonomy" id="126673"/>
    <lineage>
        <taxon>Bacteria</taxon>
        <taxon>Bacillati</taxon>
        <taxon>Actinomycetota</taxon>
        <taxon>Actinomycetes</taxon>
        <taxon>Mycobacteriales</taxon>
        <taxon>Mycobacteriaceae</taxon>
        <taxon>Mycolicibacterium</taxon>
    </lineage>
</organism>
<keyword evidence="3 6" id="KW-0812">Transmembrane</keyword>
<evidence type="ECO:0000256" key="3">
    <source>
        <dbReference type="ARBA" id="ARBA00022692"/>
    </source>
</evidence>
<comment type="subcellular location">
    <subcellularLocation>
        <location evidence="1">Cell membrane</location>
        <topology evidence="1">Multi-pass membrane protein</topology>
    </subcellularLocation>
</comment>
<dbReference type="OrthoDB" id="5024156at2"/>
<name>A0A1X1TG76_9MYCO</name>
<evidence type="ECO:0000313" key="8">
    <source>
        <dbReference type="EMBL" id="ORV43520.1"/>
    </source>
</evidence>
<dbReference type="InterPro" id="IPR019108">
    <property type="entry name" value="Caa3_assmbl_CtaG-rel"/>
</dbReference>
<gene>
    <name evidence="8" type="ORF">AWC01_06385</name>
    <name evidence="7" type="ORF">MDOR_11920</name>
</gene>
<dbReference type="EMBL" id="LQOS01000018">
    <property type="protein sequence ID" value="ORV43520.1"/>
    <property type="molecule type" value="Genomic_DNA"/>
</dbReference>
<evidence type="ECO:0000313" key="10">
    <source>
        <dbReference type="Proteomes" id="UP000467201"/>
    </source>
</evidence>
<evidence type="ECO:0000256" key="2">
    <source>
        <dbReference type="ARBA" id="ARBA00022475"/>
    </source>
</evidence>
<accession>A0A1X1TG76</accession>
<feature type="transmembrane region" description="Helical" evidence="6">
    <location>
        <begin position="54"/>
        <end position="73"/>
    </location>
</feature>
<keyword evidence="9" id="KW-1185">Reference proteome</keyword>
<dbReference type="STRING" id="126673.AWC01_06385"/>
<dbReference type="EMBL" id="AP022605">
    <property type="protein sequence ID" value="BBZ07023.1"/>
    <property type="molecule type" value="Genomic_DNA"/>
</dbReference>
<keyword evidence="4 6" id="KW-1133">Transmembrane helix</keyword>
<feature type="transmembrane region" description="Helical" evidence="6">
    <location>
        <begin position="20"/>
        <end position="42"/>
    </location>
</feature>
<keyword evidence="2" id="KW-1003">Cell membrane</keyword>
<dbReference type="KEGG" id="mdr:MDOR_11920"/>
<feature type="transmembrane region" description="Helical" evidence="6">
    <location>
        <begin position="195"/>
        <end position="219"/>
    </location>
</feature>
<dbReference type="RefSeq" id="WP_085189108.1">
    <property type="nucleotide sequence ID" value="NZ_AP022605.1"/>
</dbReference>
<feature type="transmembrane region" description="Helical" evidence="6">
    <location>
        <begin position="93"/>
        <end position="115"/>
    </location>
</feature>
<sequence length="277" mass="29657">MDSGHSHAGHGGAGDIPWGWLITAVIIAVAVGGYLLVMARAQNRLGQAWSRVRLASWVTGVSVVAVAICPPMQDFAHRDAGGHMVQHLLLGMYAPVLLMLGAPVSALLAAVPPPVGRRIGRALHNPVLFVVSHPITAAVLNIGGLYVLYMTPLYAATMHHPVFHVLLQFHFLAAGYLFAWSIAGPDPAPRRPGMAMRLSVLMVAIAAHGYLAKLLYARAPQLPPNNTDTVAALEKAAQWMYYGGEPAELLLAAALFSWWYRQRVRATRMSSAAAVAA</sequence>
<reference evidence="8 9" key="1">
    <citation type="submission" date="2016-01" db="EMBL/GenBank/DDBJ databases">
        <title>The new phylogeny of the genus Mycobacterium.</title>
        <authorList>
            <person name="Tarcisio F."/>
            <person name="Conor M."/>
            <person name="Antonella G."/>
            <person name="Elisabetta G."/>
            <person name="Giulia F.S."/>
            <person name="Sara T."/>
            <person name="Anna F."/>
            <person name="Clotilde B."/>
            <person name="Roberto B."/>
            <person name="Veronica D.S."/>
            <person name="Fabio R."/>
            <person name="Monica P."/>
            <person name="Olivier J."/>
            <person name="Enrico T."/>
            <person name="Nicola S."/>
        </authorList>
    </citation>
    <scope>NUCLEOTIDE SEQUENCE [LARGE SCALE GENOMIC DNA]</scope>
    <source>
        <strain evidence="8 9">DSM 44339</strain>
    </source>
</reference>
<dbReference type="Proteomes" id="UP000193564">
    <property type="component" value="Unassembled WGS sequence"/>
</dbReference>
<dbReference type="Proteomes" id="UP000467201">
    <property type="component" value="Chromosome"/>
</dbReference>
<evidence type="ECO:0000313" key="7">
    <source>
        <dbReference type="EMBL" id="BBZ07023.1"/>
    </source>
</evidence>
<dbReference type="Pfam" id="PF09678">
    <property type="entry name" value="Caa3_CtaG"/>
    <property type="match status" value="1"/>
</dbReference>
<evidence type="ECO:0000256" key="6">
    <source>
        <dbReference type="SAM" id="Phobius"/>
    </source>
</evidence>